<dbReference type="Proteomes" id="UP000007030">
    <property type="component" value="Chromosome"/>
</dbReference>
<dbReference type="InterPro" id="IPR003664">
    <property type="entry name" value="FA_synthesis"/>
</dbReference>
<comment type="similarity">
    <text evidence="10">Belongs to the PlsX family.</text>
</comment>
<dbReference type="PANTHER" id="PTHR30100">
    <property type="entry name" value="FATTY ACID/PHOSPHOLIPID SYNTHESIS PROTEIN PLSX"/>
    <property type="match status" value="1"/>
</dbReference>
<dbReference type="PIRSF" id="PIRSF002465">
    <property type="entry name" value="Phsphlp_syn_PlsX"/>
    <property type="match status" value="1"/>
</dbReference>
<evidence type="ECO:0000256" key="2">
    <source>
        <dbReference type="ARBA" id="ARBA00022490"/>
    </source>
</evidence>
<evidence type="ECO:0000256" key="9">
    <source>
        <dbReference type="ARBA" id="ARBA00046608"/>
    </source>
</evidence>
<dbReference type="OrthoDB" id="9806408at2"/>
<protein>
    <recommendedName>
        <fullName evidence="8 10">Phosphate acyltransferase</fullName>
        <ecNumber evidence="8 10">2.3.1.274</ecNumber>
    </recommendedName>
    <alternativeName>
        <fullName evidence="10">Acyl-ACP phosphotransacylase</fullName>
    </alternativeName>
    <alternativeName>
        <fullName evidence="10">Acyl-[acyl-carrier-protein]--phosphate acyltransferase</fullName>
    </alternativeName>
    <alternativeName>
        <fullName evidence="10">Phosphate-acyl-ACP acyltransferase</fullName>
    </alternativeName>
</protein>
<dbReference type="STRING" id="869210.Marky_0414"/>
<keyword evidence="2 10" id="KW-0963">Cytoplasm</keyword>
<dbReference type="GO" id="GO:0006633">
    <property type="term" value="P:fatty acid biosynthetic process"/>
    <property type="evidence" value="ECO:0007669"/>
    <property type="project" value="UniProtKB-UniRule"/>
</dbReference>
<dbReference type="PANTHER" id="PTHR30100:SF1">
    <property type="entry name" value="PHOSPHATE ACYLTRANSFERASE"/>
    <property type="match status" value="1"/>
</dbReference>
<evidence type="ECO:0000313" key="11">
    <source>
        <dbReference type="EMBL" id="AEB11166.1"/>
    </source>
</evidence>
<keyword evidence="5 10" id="KW-0443">Lipid metabolism</keyword>
<dbReference type="Gene3D" id="3.40.718.10">
    <property type="entry name" value="Isopropylmalate Dehydrogenase"/>
    <property type="match status" value="1"/>
</dbReference>
<evidence type="ECO:0000256" key="3">
    <source>
        <dbReference type="ARBA" id="ARBA00022516"/>
    </source>
</evidence>
<keyword evidence="11" id="KW-0012">Acyltransferase</keyword>
<gene>
    <name evidence="10" type="primary">plsX</name>
    <name evidence="11" type="ordered locus">Marky_0414</name>
</gene>
<sequence length="327" mass="34726">MKPVALDAMGGDHAPHATVAGALSAHRAGVPVVLVGDAHVLKEELERQGGDLPIVHAPEVIRMEEHATEVRRKRGASINVAVRLVKDGEASGVVSMGHSGATMAAALFGLGRIRGVDRPAILAEIPSERGKTYLIDAGANADCRPGFLVQFAVMGTAYAEAVDRVMEPTVGLLSIGEEAEKGNELVLAAHPLLRAHSGLRFYGNVEGRDVTRGTVDVIVTDGFTGNVVLKLAEGEARTIFRWVREALTSSLRARLGALLVKDALRALARRMDPAEYGAMPLMGVTGPVFIGHGASDARAVENALKRAFQMGQVHLVERVKDRLEQPA</sequence>
<keyword evidence="12" id="KW-1185">Reference proteome</keyword>
<keyword evidence="4 10" id="KW-0808">Transferase</keyword>
<accession>F2NKX7</accession>
<dbReference type="EMBL" id="CP002630">
    <property type="protein sequence ID" value="AEB11166.1"/>
    <property type="molecule type" value="Genomic_DNA"/>
</dbReference>
<evidence type="ECO:0000256" key="8">
    <source>
        <dbReference type="ARBA" id="ARBA00024069"/>
    </source>
</evidence>
<dbReference type="RefSeq" id="WP_013703221.1">
    <property type="nucleotide sequence ID" value="NC_015387.1"/>
</dbReference>
<evidence type="ECO:0000256" key="4">
    <source>
        <dbReference type="ARBA" id="ARBA00022679"/>
    </source>
</evidence>
<evidence type="ECO:0000256" key="6">
    <source>
        <dbReference type="ARBA" id="ARBA00023209"/>
    </source>
</evidence>
<dbReference type="Pfam" id="PF02504">
    <property type="entry name" value="FA_synthesis"/>
    <property type="match status" value="1"/>
</dbReference>
<dbReference type="GO" id="GO:0005737">
    <property type="term" value="C:cytoplasm"/>
    <property type="evidence" value="ECO:0007669"/>
    <property type="project" value="UniProtKB-SubCell"/>
</dbReference>
<dbReference type="HOGENOM" id="CLU_039379_1_1_0"/>
<dbReference type="KEGG" id="mhd:Marky_0414"/>
<dbReference type="AlphaFoldDB" id="F2NKX7"/>
<keyword evidence="3 10" id="KW-0444">Lipid biosynthesis</keyword>
<comment type="pathway">
    <text evidence="10">Lipid metabolism; phospholipid metabolism.</text>
</comment>
<evidence type="ECO:0000256" key="10">
    <source>
        <dbReference type="HAMAP-Rule" id="MF_00019"/>
    </source>
</evidence>
<keyword evidence="6 10" id="KW-0594">Phospholipid biosynthesis</keyword>
<organism evidence="11 12">
    <name type="scientific">Marinithermus hydrothermalis (strain DSM 14884 / JCM 11576 / T1)</name>
    <dbReference type="NCBI Taxonomy" id="869210"/>
    <lineage>
        <taxon>Bacteria</taxon>
        <taxon>Thermotogati</taxon>
        <taxon>Deinococcota</taxon>
        <taxon>Deinococci</taxon>
        <taxon>Thermales</taxon>
        <taxon>Thermaceae</taxon>
        <taxon>Marinithermus</taxon>
    </lineage>
</organism>
<evidence type="ECO:0000256" key="1">
    <source>
        <dbReference type="ARBA" id="ARBA00001232"/>
    </source>
</evidence>
<keyword evidence="7 10" id="KW-1208">Phospholipid metabolism</keyword>
<dbReference type="EC" id="2.3.1.274" evidence="8 10"/>
<comment type="catalytic activity">
    <reaction evidence="1 10">
        <text>a fatty acyl-[ACP] + phosphate = an acyl phosphate + holo-[ACP]</text>
        <dbReference type="Rhea" id="RHEA:42292"/>
        <dbReference type="Rhea" id="RHEA-COMP:9685"/>
        <dbReference type="Rhea" id="RHEA-COMP:14125"/>
        <dbReference type="ChEBI" id="CHEBI:43474"/>
        <dbReference type="ChEBI" id="CHEBI:59918"/>
        <dbReference type="ChEBI" id="CHEBI:64479"/>
        <dbReference type="ChEBI" id="CHEBI:138651"/>
        <dbReference type="EC" id="2.3.1.274"/>
    </reaction>
</comment>
<dbReference type="eggNOG" id="COG0416">
    <property type="taxonomic scope" value="Bacteria"/>
</dbReference>
<name>F2NKX7_MARHT</name>
<dbReference type="HAMAP" id="MF_00019">
    <property type="entry name" value="PlsX"/>
    <property type="match status" value="1"/>
</dbReference>
<proteinExistence type="inferred from homology"/>
<dbReference type="NCBIfam" id="TIGR00182">
    <property type="entry name" value="plsX"/>
    <property type="match status" value="1"/>
</dbReference>
<dbReference type="GO" id="GO:0043811">
    <property type="term" value="F:phosphate:acyl-[acyl carrier protein] acyltransferase activity"/>
    <property type="evidence" value="ECO:0007669"/>
    <property type="project" value="UniProtKB-UniRule"/>
</dbReference>
<evidence type="ECO:0000256" key="7">
    <source>
        <dbReference type="ARBA" id="ARBA00023264"/>
    </source>
</evidence>
<comment type="function">
    <text evidence="10">Catalyzes the reversible formation of acyl-phosphate (acyl-PO(4)) from acyl-[acyl-carrier-protein] (acyl-ACP). This enzyme utilizes acyl-ACP as fatty acyl donor, but not acyl-CoA.</text>
</comment>
<dbReference type="UniPathway" id="UPA00085"/>
<evidence type="ECO:0000313" key="12">
    <source>
        <dbReference type="Proteomes" id="UP000007030"/>
    </source>
</evidence>
<reference evidence="11 12" key="1">
    <citation type="journal article" date="2012" name="Stand. Genomic Sci.">
        <title>Complete genome sequence of the aerobic, heterotroph Marinithermus hydrothermalis type strain (T1(T)) from a deep-sea hydrothermal vent chimney.</title>
        <authorList>
            <person name="Copeland A."/>
            <person name="Gu W."/>
            <person name="Yasawong M."/>
            <person name="Lapidus A."/>
            <person name="Lucas S."/>
            <person name="Deshpande S."/>
            <person name="Pagani I."/>
            <person name="Tapia R."/>
            <person name="Cheng J.F."/>
            <person name="Goodwin L.A."/>
            <person name="Pitluck S."/>
            <person name="Liolios K."/>
            <person name="Ivanova N."/>
            <person name="Mavromatis K."/>
            <person name="Mikhailova N."/>
            <person name="Pati A."/>
            <person name="Chen A."/>
            <person name="Palaniappan K."/>
            <person name="Land M."/>
            <person name="Pan C."/>
            <person name="Brambilla E.M."/>
            <person name="Rohde M."/>
            <person name="Tindall B.J."/>
            <person name="Sikorski J."/>
            <person name="Goker M."/>
            <person name="Detter J.C."/>
            <person name="Bristow J."/>
            <person name="Eisen J.A."/>
            <person name="Markowitz V."/>
            <person name="Hugenholtz P."/>
            <person name="Kyrpides N.C."/>
            <person name="Klenk H.P."/>
            <person name="Woyke T."/>
        </authorList>
    </citation>
    <scope>NUCLEOTIDE SEQUENCE [LARGE SCALE GENOMIC DNA]</scope>
    <source>
        <strain evidence="12">DSM 14884 / JCM 11576 / T1</strain>
    </source>
</reference>
<dbReference type="SUPFAM" id="SSF53659">
    <property type="entry name" value="Isocitrate/Isopropylmalate dehydrogenase-like"/>
    <property type="match status" value="1"/>
</dbReference>
<comment type="subcellular location">
    <subcellularLocation>
        <location evidence="10">Cytoplasm</location>
    </subcellularLocation>
    <text evidence="10">Associated with the membrane possibly through PlsY.</text>
</comment>
<evidence type="ECO:0000256" key="5">
    <source>
        <dbReference type="ARBA" id="ARBA00023098"/>
    </source>
</evidence>
<comment type="subunit">
    <text evidence="9 10">Homodimer. Probably interacts with PlsY.</text>
</comment>
<dbReference type="InterPro" id="IPR012281">
    <property type="entry name" value="Phospholipid_synth_PlsX-like"/>
</dbReference>
<dbReference type="GO" id="GO:0008654">
    <property type="term" value="P:phospholipid biosynthetic process"/>
    <property type="evidence" value="ECO:0007669"/>
    <property type="project" value="UniProtKB-KW"/>
</dbReference>